<keyword evidence="2" id="KW-1185">Reference proteome</keyword>
<evidence type="ECO:0000313" key="2">
    <source>
        <dbReference type="Proteomes" id="UP000622430"/>
    </source>
</evidence>
<protein>
    <submittedName>
        <fullName evidence="1">Uncharacterized protein</fullName>
    </submittedName>
</protein>
<accession>A0A889IQ56</accession>
<reference evidence="1" key="1">
    <citation type="submission" date="2021-01" db="EMBL/GenBank/DDBJ databases">
        <authorList>
            <person name="Rakov C."/>
            <person name="Alkalay-Oren S."/>
            <person name="Coppenhagen-Glazer S."/>
            <person name="Hazan R."/>
        </authorList>
    </citation>
    <scope>NUCLEOTIDE SEQUENCE</scope>
</reference>
<evidence type="ECO:0000313" key="1">
    <source>
        <dbReference type="EMBL" id="QRE00457.1"/>
    </source>
</evidence>
<dbReference type="Proteomes" id="UP000622430">
    <property type="component" value="Segment"/>
</dbReference>
<sequence>MTKRLKDGEQREIKASKQFHVCNGRASFANTRIKVVAHREDCDTPYVRINIGTVACVLTDTETRDLIDRLTRALDVLPTSK</sequence>
<proteinExistence type="predicted"/>
<dbReference type="EMBL" id="MW460246">
    <property type="protein sequence ID" value="QRE00457.1"/>
    <property type="molecule type" value="Genomic_DNA"/>
</dbReference>
<organism evidence="1 2">
    <name type="scientific">Burkholderia phage BCSR52</name>
    <dbReference type="NCBI Taxonomy" id="2805748"/>
    <lineage>
        <taxon>Viruses</taxon>
        <taxon>Duplodnaviria</taxon>
        <taxon>Heunggongvirae</taxon>
        <taxon>Uroviricota</taxon>
        <taxon>Caudoviricetes</taxon>
        <taxon>Lindbergviridae</taxon>
        <taxon>Irusalimvirus</taxon>
        <taxon>Irusalimvirus BCSR52</taxon>
    </lineage>
</organism>
<name>A0A889IQ56_9CAUD</name>